<feature type="region of interest" description="Disordered" evidence="8">
    <location>
        <begin position="686"/>
        <end position="722"/>
    </location>
</feature>
<proteinExistence type="predicted"/>
<dbReference type="Pfam" id="PF00069">
    <property type="entry name" value="Pkinase"/>
    <property type="match status" value="1"/>
</dbReference>
<evidence type="ECO:0000256" key="3">
    <source>
        <dbReference type="ARBA" id="ARBA00022741"/>
    </source>
</evidence>
<dbReference type="PROSITE" id="PS50011">
    <property type="entry name" value="PROTEIN_KINASE_DOM"/>
    <property type="match status" value="1"/>
</dbReference>
<dbReference type="InterPro" id="IPR015661">
    <property type="entry name" value="Bub1/Mad3"/>
</dbReference>
<evidence type="ECO:0000259" key="9">
    <source>
        <dbReference type="PROSITE" id="PS50011"/>
    </source>
</evidence>
<gene>
    <name evidence="11" type="ORF">MELIAE_LOCUS7822</name>
</gene>
<protein>
    <recommendedName>
        <fullName evidence="13">Mitotic checkpoint serine/threonine-protein kinase BUB1</fullName>
    </recommendedName>
</protein>
<dbReference type="FunFam" id="1.25.40.430:FF:000003">
    <property type="entry name" value="Checkpoint serine/threonine-protein kinase BUB1"/>
    <property type="match status" value="1"/>
</dbReference>
<evidence type="ECO:0000256" key="7">
    <source>
        <dbReference type="PROSITE-ProRule" id="PRU10141"/>
    </source>
</evidence>
<keyword evidence="2" id="KW-0158">Chromosome</keyword>
<reference evidence="11" key="1">
    <citation type="submission" date="2021-12" db="EMBL/GenBank/DDBJ databases">
        <authorList>
            <person name="King R."/>
        </authorList>
    </citation>
    <scope>NUCLEOTIDE SEQUENCE</scope>
</reference>
<dbReference type="PANTHER" id="PTHR14030">
    <property type="entry name" value="MITOTIC CHECKPOINT SERINE/THREONINE-PROTEIN KINASE BUB1"/>
    <property type="match status" value="1"/>
</dbReference>
<sequence length="1109" mass="125531">MDFDLSKENIQPLRGGRNPTQLGIALQAQTNPELQLELEKQKEEFESAIRNYNGEDPLDNYYHYISWVEQSYPKHGHEGNLVALLEHCLAKFENDVRYSDDRRFCKLWIKYIDLQQNPLELYHMMHAQNLCRGCADLYRAWAYYHEAAQDFQGANNVLELGKRALAQPYEELEAAYQNLLTAVGQYNLHGPDAARRGLIEKRQALTSLVTYRPGRVGSVRVPTGAGAGVLPSGGPAQKPRPNAGVQVYEEQRDGAYGGPEAAPQSILSVARRQDAPKENTMKPGPWNTASARKKVAVHRNTLGFTVHEDGSDSPEPVDFHRTVPRECLEDYSNWKPNIHFPEPFDARMIPIYPKDRVYIDPNTEYSIDELRAHRYRKKTTKSTSFSNTSLMEHSLLQQKLEQQTLPKNTMEHSHLFPSFDRSTTYNPLLLNQPECTLPANVTNATQQSVHAALLESVRVETPDQMPPDQMPPSPEPVPNASIWRTQVDASPAPPVSFGAGFWDSGAEDSPVCVTKSRKVKVDIYEQSIEEMPTHFIQPKGSAMKTPFKTLSADELAETGSRGGMDIAETAHSDDSAHPMAAQSCTLSKVPPRPPINIFNDDSSSSYEEIKFKLPVQDLNNTCTTQTFNLNCMHVSTPDNKRQHGATSADENQAENTRKQLFAAEPPLQLHNAQPKSLSVIMEESNGYRSSSLSGGSSGASKLSNQTKQNAMATVEEHSQSSNYAQNSMVNAALRRSLLGIMDFDTSNYMQVTVQEPPPPMFETMNRTIPKPANVKPLHHTPQNPFDSNVINELLDRVRFPGPHTEGFYQLSFIPSKLCCKKDPIYIGNDEYIIEKQLGKGTYGTVYKAFDNRRRQNVALKYQKVPNKWEYHICREIQARLTNDDIRSHFMDVSLGYFNNQYSILISEYMPWGSLLDMTNLVKQKTGKSLKECLCYHFTNKMLRLVKTLHEIQIIHADIKPDNFLVMLKADGTVDLQLIDFGCSIDMSLFPPHASFTHRITTDAFICCEMRDGRPWNYHTDLFCVAASAHVLIFEKYICLQKIGSEWSVNCRWQRYHNKELWKNLFDKLLNQNNGPADVEPLQISLEEAIDGSSSFQADVRYLINLLKDR</sequence>
<dbReference type="Pfam" id="PF08311">
    <property type="entry name" value="Mad3_BUB1_I"/>
    <property type="match status" value="1"/>
</dbReference>
<organism evidence="11 12">
    <name type="scientific">Brassicogethes aeneus</name>
    <name type="common">Rape pollen beetle</name>
    <name type="synonym">Meligethes aeneus</name>
    <dbReference type="NCBI Taxonomy" id="1431903"/>
    <lineage>
        <taxon>Eukaryota</taxon>
        <taxon>Metazoa</taxon>
        <taxon>Ecdysozoa</taxon>
        <taxon>Arthropoda</taxon>
        <taxon>Hexapoda</taxon>
        <taxon>Insecta</taxon>
        <taxon>Pterygota</taxon>
        <taxon>Neoptera</taxon>
        <taxon>Endopterygota</taxon>
        <taxon>Coleoptera</taxon>
        <taxon>Polyphaga</taxon>
        <taxon>Cucujiformia</taxon>
        <taxon>Nitidulidae</taxon>
        <taxon>Meligethinae</taxon>
        <taxon>Brassicogethes</taxon>
    </lineage>
</organism>
<dbReference type="PROSITE" id="PS51489">
    <property type="entry name" value="BUB1_N"/>
    <property type="match status" value="1"/>
</dbReference>
<dbReference type="InterPro" id="IPR011009">
    <property type="entry name" value="Kinase-like_dom_sf"/>
</dbReference>
<evidence type="ECO:0000256" key="2">
    <source>
        <dbReference type="ARBA" id="ARBA00022454"/>
    </source>
</evidence>
<evidence type="ECO:0000256" key="4">
    <source>
        <dbReference type="ARBA" id="ARBA00022838"/>
    </source>
</evidence>
<dbReference type="Gene3D" id="1.25.40.430">
    <property type="match status" value="1"/>
</dbReference>
<dbReference type="SMART" id="SM00777">
    <property type="entry name" value="Mad3_BUB1_I"/>
    <property type="match status" value="1"/>
</dbReference>
<evidence type="ECO:0000259" key="10">
    <source>
        <dbReference type="PROSITE" id="PS51489"/>
    </source>
</evidence>
<dbReference type="InterPro" id="IPR008271">
    <property type="entry name" value="Ser/Thr_kinase_AS"/>
</dbReference>
<dbReference type="InterPro" id="IPR017441">
    <property type="entry name" value="Protein_kinase_ATP_BS"/>
</dbReference>
<keyword evidence="4" id="KW-0995">Kinetochore</keyword>
<dbReference type="CDD" id="cd13981">
    <property type="entry name" value="STKc_Bub1_BubR1"/>
    <property type="match status" value="1"/>
</dbReference>
<evidence type="ECO:0000256" key="5">
    <source>
        <dbReference type="ARBA" id="ARBA00022840"/>
    </source>
</evidence>
<evidence type="ECO:0000313" key="11">
    <source>
        <dbReference type="EMBL" id="CAH0557013.1"/>
    </source>
</evidence>
<feature type="domain" description="Protein kinase" evidence="9">
    <location>
        <begin position="831"/>
        <end position="1109"/>
    </location>
</feature>
<dbReference type="InterPro" id="IPR013212">
    <property type="entry name" value="Mad3/Bub1_I"/>
</dbReference>
<dbReference type="GO" id="GO:0004672">
    <property type="term" value="F:protein kinase activity"/>
    <property type="evidence" value="ECO:0007669"/>
    <property type="project" value="InterPro"/>
</dbReference>
<accession>A0A9P0B922</accession>
<dbReference type="OrthoDB" id="248495at2759"/>
<keyword evidence="6" id="KW-0137">Centromere</keyword>
<dbReference type="PANTHER" id="PTHR14030:SF4">
    <property type="entry name" value="BUB1 KINASE, ISOFORM A-RELATED"/>
    <property type="match status" value="1"/>
</dbReference>
<keyword evidence="12" id="KW-1185">Reference proteome</keyword>
<evidence type="ECO:0000256" key="1">
    <source>
        <dbReference type="ARBA" id="ARBA00004629"/>
    </source>
</evidence>
<dbReference type="GO" id="GO:0000776">
    <property type="term" value="C:kinetochore"/>
    <property type="evidence" value="ECO:0007669"/>
    <property type="project" value="UniProtKB-KW"/>
</dbReference>
<dbReference type="AlphaFoldDB" id="A0A9P0B922"/>
<dbReference type="PROSITE" id="PS00108">
    <property type="entry name" value="PROTEIN_KINASE_ST"/>
    <property type="match status" value="1"/>
</dbReference>
<dbReference type="GO" id="GO:0032991">
    <property type="term" value="C:protein-containing complex"/>
    <property type="evidence" value="ECO:0007669"/>
    <property type="project" value="UniProtKB-ARBA"/>
</dbReference>
<dbReference type="GO" id="GO:0051754">
    <property type="term" value="P:meiotic sister chromatid cohesion, centromeric"/>
    <property type="evidence" value="ECO:0007669"/>
    <property type="project" value="TreeGrafter"/>
</dbReference>
<evidence type="ECO:0000256" key="8">
    <source>
        <dbReference type="SAM" id="MobiDB-lite"/>
    </source>
</evidence>
<dbReference type="EMBL" id="OV121136">
    <property type="protein sequence ID" value="CAH0557013.1"/>
    <property type="molecule type" value="Genomic_DNA"/>
</dbReference>
<name>A0A9P0B922_BRAAE</name>
<comment type="subcellular location">
    <subcellularLocation>
        <location evidence="1">Chromosome</location>
        <location evidence="1">Centromere</location>
        <location evidence="1">Kinetochore</location>
    </subcellularLocation>
</comment>
<keyword evidence="3 7" id="KW-0547">Nucleotide-binding</keyword>
<feature type="domain" description="BUB1 N-terminal" evidence="10">
    <location>
        <begin position="45"/>
        <end position="203"/>
    </location>
</feature>
<dbReference type="InterPro" id="IPR000719">
    <property type="entry name" value="Prot_kinase_dom"/>
</dbReference>
<keyword evidence="5 7" id="KW-0067">ATP-binding</keyword>
<dbReference type="GO" id="GO:0005634">
    <property type="term" value="C:nucleus"/>
    <property type="evidence" value="ECO:0007669"/>
    <property type="project" value="TreeGrafter"/>
</dbReference>
<dbReference type="GO" id="GO:0007094">
    <property type="term" value="P:mitotic spindle assembly checkpoint signaling"/>
    <property type="evidence" value="ECO:0007669"/>
    <property type="project" value="InterPro"/>
</dbReference>
<dbReference type="GO" id="GO:0005524">
    <property type="term" value="F:ATP binding"/>
    <property type="evidence" value="ECO:0007669"/>
    <property type="project" value="UniProtKB-UniRule"/>
</dbReference>
<feature type="region of interest" description="Disordered" evidence="8">
    <location>
        <begin position="273"/>
        <end position="293"/>
    </location>
</feature>
<dbReference type="SUPFAM" id="SSF56112">
    <property type="entry name" value="Protein kinase-like (PK-like)"/>
    <property type="match status" value="1"/>
</dbReference>
<evidence type="ECO:0000313" key="12">
    <source>
        <dbReference type="Proteomes" id="UP001154078"/>
    </source>
</evidence>
<evidence type="ECO:0000256" key="6">
    <source>
        <dbReference type="ARBA" id="ARBA00023328"/>
    </source>
</evidence>
<dbReference type="SMART" id="SM00220">
    <property type="entry name" value="S_TKc"/>
    <property type="match status" value="1"/>
</dbReference>
<dbReference type="Gene3D" id="1.10.510.10">
    <property type="entry name" value="Transferase(Phosphotransferase) domain 1"/>
    <property type="match status" value="1"/>
</dbReference>
<dbReference type="PROSITE" id="PS00107">
    <property type="entry name" value="PROTEIN_KINASE_ATP"/>
    <property type="match status" value="1"/>
</dbReference>
<feature type="binding site" evidence="7">
    <location>
        <position position="860"/>
    </location>
    <ligand>
        <name>ATP</name>
        <dbReference type="ChEBI" id="CHEBI:30616"/>
    </ligand>
</feature>
<feature type="compositionally biased region" description="Low complexity" evidence="8">
    <location>
        <begin position="686"/>
        <end position="703"/>
    </location>
</feature>
<dbReference type="Proteomes" id="UP001154078">
    <property type="component" value="Chromosome 5"/>
</dbReference>
<evidence type="ECO:0008006" key="13">
    <source>
        <dbReference type="Google" id="ProtNLM"/>
    </source>
</evidence>